<evidence type="ECO:0000256" key="5">
    <source>
        <dbReference type="ARBA" id="ARBA00022989"/>
    </source>
</evidence>
<gene>
    <name evidence="9" type="ORF">RIF29_16465</name>
</gene>
<evidence type="ECO:0000256" key="2">
    <source>
        <dbReference type="ARBA" id="ARBA00007727"/>
    </source>
</evidence>
<comment type="similarity">
    <text evidence="2">Belongs to the PC-esterase family. TBL subfamily.</text>
</comment>
<dbReference type="Proteomes" id="UP001372338">
    <property type="component" value="Unassembled WGS sequence"/>
</dbReference>
<protein>
    <submittedName>
        <fullName evidence="9">Uncharacterized protein</fullName>
    </submittedName>
</protein>
<accession>A0AAN9FF47</accession>
<evidence type="ECO:0000256" key="6">
    <source>
        <dbReference type="ARBA" id="ARBA00023136"/>
    </source>
</evidence>
<dbReference type="EMBL" id="JAYWIO010000003">
    <property type="protein sequence ID" value="KAK7275352.1"/>
    <property type="molecule type" value="Genomic_DNA"/>
</dbReference>
<evidence type="ECO:0000313" key="9">
    <source>
        <dbReference type="EMBL" id="KAK7275352.1"/>
    </source>
</evidence>
<keyword evidence="3" id="KW-0812">Transmembrane</keyword>
<evidence type="ECO:0000256" key="1">
    <source>
        <dbReference type="ARBA" id="ARBA00004167"/>
    </source>
</evidence>
<comment type="caution">
    <text evidence="9">The sequence shown here is derived from an EMBL/GenBank/DDBJ whole genome shotgun (WGS) entry which is preliminary data.</text>
</comment>
<organism evidence="9 10">
    <name type="scientific">Crotalaria pallida</name>
    <name type="common">Smooth rattlebox</name>
    <name type="synonym">Crotalaria striata</name>
    <dbReference type="NCBI Taxonomy" id="3830"/>
    <lineage>
        <taxon>Eukaryota</taxon>
        <taxon>Viridiplantae</taxon>
        <taxon>Streptophyta</taxon>
        <taxon>Embryophyta</taxon>
        <taxon>Tracheophyta</taxon>
        <taxon>Spermatophyta</taxon>
        <taxon>Magnoliopsida</taxon>
        <taxon>eudicotyledons</taxon>
        <taxon>Gunneridae</taxon>
        <taxon>Pentapetalae</taxon>
        <taxon>rosids</taxon>
        <taxon>fabids</taxon>
        <taxon>Fabales</taxon>
        <taxon>Fabaceae</taxon>
        <taxon>Papilionoideae</taxon>
        <taxon>50 kb inversion clade</taxon>
        <taxon>genistoids sensu lato</taxon>
        <taxon>core genistoids</taxon>
        <taxon>Crotalarieae</taxon>
        <taxon>Crotalaria</taxon>
    </lineage>
</organism>
<evidence type="ECO:0000259" key="8">
    <source>
        <dbReference type="Pfam" id="PF14416"/>
    </source>
</evidence>
<keyword evidence="4" id="KW-0735">Signal-anchor</keyword>
<comment type="subcellular location">
    <subcellularLocation>
        <location evidence="1">Membrane</location>
        <topology evidence="1">Single-pass membrane protein</topology>
    </subcellularLocation>
</comment>
<evidence type="ECO:0000256" key="4">
    <source>
        <dbReference type="ARBA" id="ARBA00022968"/>
    </source>
</evidence>
<dbReference type="GO" id="GO:0016020">
    <property type="term" value="C:membrane"/>
    <property type="evidence" value="ECO:0007669"/>
    <property type="project" value="UniProtKB-SubCell"/>
</dbReference>
<dbReference type="Pfam" id="PF14416">
    <property type="entry name" value="PMR5N"/>
    <property type="match status" value="1"/>
</dbReference>
<dbReference type="GO" id="GO:0016413">
    <property type="term" value="F:O-acetyltransferase activity"/>
    <property type="evidence" value="ECO:0007669"/>
    <property type="project" value="InterPro"/>
</dbReference>
<feature type="domain" description="Trichome birefringence-like N-terminal" evidence="8">
    <location>
        <begin position="19"/>
        <end position="69"/>
    </location>
</feature>
<feature type="domain" description="Trichome birefringence-like C-terminal" evidence="7">
    <location>
        <begin position="71"/>
        <end position="103"/>
    </location>
</feature>
<name>A0AAN9FF47_CROPI</name>
<dbReference type="InterPro" id="IPR026057">
    <property type="entry name" value="TBL_C"/>
</dbReference>
<dbReference type="InterPro" id="IPR029962">
    <property type="entry name" value="TBL"/>
</dbReference>
<keyword evidence="5" id="KW-1133">Transmembrane helix</keyword>
<evidence type="ECO:0000259" key="7">
    <source>
        <dbReference type="Pfam" id="PF13839"/>
    </source>
</evidence>
<dbReference type="GO" id="GO:0005794">
    <property type="term" value="C:Golgi apparatus"/>
    <property type="evidence" value="ECO:0007669"/>
    <property type="project" value="TreeGrafter"/>
</dbReference>
<dbReference type="PANTHER" id="PTHR32285">
    <property type="entry name" value="PROTEIN TRICHOME BIREFRINGENCE-LIKE 9-RELATED"/>
    <property type="match status" value="1"/>
</dbReference>
<reference evidence="9 10" key="1">
    <citation type="submission" date="2024-01" db="EMBL/GenBank/DDBJ databases">
        <title>The genomes of 5 underutilized Papilionoideae crops provide insights into root nodulation and disease resistanc.</title>
        <authorList>
            <person name="Yuan L."/>
        </authorList>
    </citation>
    <scope>NUCLEOTIDE SEQUENCE [LARGE SCALE GENOMIC DNA]</scope>
    <source>
        <strain evidence="9">ZHUSHIDOU_FW_LH</strain>
        <tissue evidence="9">Leaf</tissue>
    </source>
</reference>
<dbReference type="Pfam" id="PF13839">
    <property type="entry name" value="PC-Esterase"/>
    <property type="match status" value="1"/>
</dbReference>
<evidence type="ECO:0000256" key="3">
    <source>
        <dbReference type="ARBA" id="ARBA00022692"/>
    </source>
</evidence>
<proteinExistence type="inferred from homology"/>
<sequence>MTILDFLYPLLQTSNIVHDCNSAKGRWVAGSRRPLYSGFGCKQWLSAMWSCRMTERPDFSFEGYRWWPERVMQDKTIAFIGDSLGRQQFQSLRCMVTGGEESSEVVNVG</sequence>
<keyword evidence="6" id="KW-0472">Membrane</keyword>
<evidence type="ECO:0000313" key="10">
    <source>
        <dbReference type="Proteomes" id="UP001372338"/>
    </source>
</evidence>
<keyword evidence="10" id="KW-1185">Reference proteome</keyword>
<dbReference type="InterPro" id="IPR025846">
    <property type="entry name" value="TBL_N"/>
</dbReference>
<dbReference type="PANTHER" id="PTHR32285:SF235">
    <property type="entry name" value="PROTEIN TRICHOME BIREFRINGENCE-LIKE 16"/>
    <property type="match status" value="1"/>
</dbReference>
<dbReference type="AlphaFoldDB" id="A0AAN9FF47"/>